<dbReference type="Pfam" id="PF00059">
    <property type="entry name" value="Lectin_C"/>
    <property type="match status" value="1"/>
</dbReference>
<dbReference type="Proteomes" id="UP000014760">
    <property type="component" value="Unassembled WGS sequence"/>
</dbReference>
<dbReference type="EnsemblMetazoa" id="CapteT192289">
    <property type="protein sequence ID" value="CapteP192289"/>
    <property type="gene ID" value="CapteG192289"/>
</dbReference>
<dbReference type="InterPro" id="IPR016186">
    <property type="entry name" value="C-type_lectin-like/link_sf"/>
</dbReference>
<protein>
    <recommendedName>
        <fullName evidence="2">C-type lectin domain-containing protein</fullName>
    </recommendedName>
</protein>
<dbReference type="AlphaFoldDB" id="R7U9R1"/>
<dbReference type="EMBL" id="KB303457">
    <property type="protein sequence ID" value="ELU03100.1"/>
    <property type="molecule type" value="Genomic_DNA"/>
</dbReference>
<reference evidence="5" key="1">
    <citation type="submission" date="2012-12" db="EMBL/GenBank/DDBJ databases">
        <authorList>
            <person name="Hellsten U."/>
            <person name="Grimwood J."/>
            <person name="Chapman J.A."/>
            <person name="Shapiro H."/>
            <person name="Aerts A."/>
            <person name="Otillar R.P."/>
            <person name="Terry A.Y."/>
            <person name="Boore J.L."/>
            <person name="Simakov O."/>
            <person name="Marletaz F."/>
            <person name="Cho S.-J."/>
            <person name="Edsinger-Gonzales E."/>
            <person name="Havlak P."/>
            <person name="Kuo D.-H."/>
            <person name="Larsson T."/>
            <person name="Lv J."/>
            <person name="Arendt D."/>
            <person name="Savage R."/>
            <person name="Osoegawa K."/>
            <person name="de Jong P."/>
            <person name="Lindberg D.R."/>
            <person name="Seaver E.C."/>
            <person name="Weisblat D.A."/>
            <person name="Putnam N.H."/>
            <person name="Grigoriev I.V."/>
            <person name="Rokhsar D.S."/>
        </authorList>
    </citation>
    <scope>NUCLEOTIDE SEQUENCE</scope>
    <source>
        <strain evidence="5">I ESC-2004</strain>
    </source>
</reference>
<dbReference type="EMBL" id="AMQN01008576">
    <property type="status" value="NOT_ANNOTATED_CDS"/>
    <property type="molecule type" value="Genomic_DNA"/>
</dbReference>
<dbReference type="PROSITE" id="PS00615">
    <property type="entry name" value="C_TYPE_LECTIN_1"/>
    <property type="match status" value="1"/>
</dbReference>
<reference evidence="3 5" key="2">
    <citation type="journal article" date="2013" name="Nature">
        <title>Insights into bilaterian evolution from three spiralian genomes.</title>
        <authorList>
            <person name="Simakov O."/>
            <person name="Marletaz F."/>
            <person name="Cho S.J."/>
            <person name="Edsinger-Gonzales E."/>
            <person name="Havlak P."/>
            <person name="Hellsten U."/>
            <person name="Kuo D.H."/>
            <person name="Larsson T."/>
            <person name="Lv J."/>
            <person name="Arendt D."/>
            <person name="Savage R."/>
            <person name="Osoegawa K."/>
            <person name="de Jong P."/>
            <person name="Grimwood J."/>
            <person name="Chapman J.A."/>
            <person name="Shapiro H."/>
            <person name="Aerts A."/>
            <person name="Otillar R.P."/>
            <person name="Terry A.Y."/>
            <person name="Boore J.L."/>
            <person name="Grigoriev I.V."/>
            <person name="Lindberg D.R."/>
            <person name="Seaver E.C."/>
            <person name="Weisblat D.A."/>
            <person name="Putnam N.H."/>
            <person name="Rokhsar D.S."/>
        </authorList>
    </citation>
    <scope>NUCLEOTIDE SEQUENCE</scope>
    <source>
        <strain evidence="3 5">I ESC-2004</strain>
    </source>
</reference>
<organism evidence="3">
    <name type="scientific">Capitella teleta</name>
    <name type="common">Polychaete worm</name>
    <dbReference type="NCBI Taxonomy" id="283909"/>
    <lineage>
        <taxon>Eukaryota</taxon>
        <taxon>Metazoa</taxon>
        <taxon>Spiralia</taxon>
        <taxon>Lophotrochozoa</taxon>
        <taxon>Annelida</taxon>
        <taxon>Polychaeta</taxon>
        <taxon>Sedentaria</taxon>
        <taxon>Scolecida</taxon>
        <taxon>Capitellidae</taxon>
        <taxon>Capitella</taxon>
    </lineage>
</organism>
<evidence type="ECO:0000259" key="2">
    <source>
        <dbReference type="PROSITE" id="PS50041"/>
    </source>
</evidence>
<dbReference type="CDD" id="cd00037">
    <property type="entry name" value="CLECT"/>
    <property type="match status" value="1"/>
</dbReference>
<dbReference type="Gene3D" id="3.10.100.10">
    <property type="entry name" value="Mannose-Binding Protein A, subunit A"/>
    <property type="match status" value="1"/>
</dbReference>
<dbReference type="SMART" id="SM00034">
    <property type="entry name" value="CLECT"/>
    <property type="match status" value="1"/>
</dbReference>
<dbReference type="InterPro" id="IPR050111">
    <property type="entry name" value="C-type_lectin/snaclec_domain"/>
</dbReference>
<feature type="domain" description="C-type lectin" evidence="2">
    <location>
        <begin position="30"/>
        <end position="143"/>
    </location>
</feature>
<dbReference type="HOGENOM" id="CLU_1058629_0_0_1"/>
<dbReference type="SUPFAM" id="SSF56436">
    <property type="entry name" value="C-type lectin-like"/>
    <property type="match status" value="1"/>
</dbReference>
<dbReference type="PROSITE" id="PS50041">
    <property type="entry name" value="C_TYPE_LECTIN_2"/>
    <property type="match status" value="1"/>
</dbReference>
<dbReference type="OMA" id="NEFIFEW"/>
<dbReference type="PANTHER" id="PTHR22803">
    <property type="entry name" value="MANNOSE, PHOSPHOLIPASE, LECTIN RECEPTOR RELATED"/>
    <property type="match status" value="1"/>
</dbReference>
<sequence length="263" mass="29523">MANICVGQCFVMCSQDTTVCLPGVTKSAELNGICYWLVEEHRTHIEADANCAEYGGHLAIIHNADIQAEVTGLSGGNGVWIGLKKVGPIWKWADGSDAGVYQPWEDRFPTACPRCSSEFCVMMNHMNKWENKACTNVNQYICQRTEQPSEITTQSVSEARSSTRKSEVEIADMPQMVSDDYYLYETAAMISQEPTETLRDPIYFVDCLLLCSMRATCNLVNVHPLNNTKLVECQLLLVVSYAELAKRKVSSVDWEVWYVAEIH</sequence>
<gene>
    <name evidence="3" type="ORF">CAPTEDRAFT_192289</name>
</gene>
<dbReference type="InterPro" id="IPR016187">
    <property type="entry name" value="CTDL_fold"/>
</dbReference>
<evidence type="ECO:0000313" key="5">
    <source>
        <dbReference type="Proteomes" id="UP000014760"/>
    </source>
</evidence>
<reference evidence="4" key="3">
    <citation type="submission" date="2015-06" db="UniProtKB">
        <authorList>
            <consortium name="EnsemblMetazoa"/>
        </authorList>
    </citation>
    <scope>IDENTIFICATION</scope>
</reference>
<evidence type="ECO:0000256" key="1">
    <source>
        <dbReference type="ARBA" id="ARBA00023157"/>
    </source>
</evidence>
<keyword evidence="1" id="KW-1015">Disulfide bond</keyword>
<keyword evidence="5" id="KW-1185">Reference proteome</keyword>
<dbReference type="InterPro" id="IPR001304">
    <property type="entry name" value="C-type_lectin-like"/>
</dbReference>
<dbReference type="OrthoDB" id="441660at2759"/>
<accession>R7U9R1</accession>
<evidence type="ECO:0000313" key="4">
    <source>
        <dbReference type="EnsemblMetazoa" id="CapteP192289"/>
    </source>
</evidence>
<dbReference type="InterPro" id="IPR018378">
    <property type="entry name" value="C-type_lectin_CS"/>
</dbReference>
<evidence type="ECO:0000313" key="3">
    <source>
        <dbReference type="EMBL" id="ELU03100.1"/>
    </source>
</evidence>
<proteinExistence type="predicted"/>
<name>R7U9R1_CAPTE</name>